<keyword evidence="8" id="KW-0489">Methyltransferase</keyword>
<evidence type="ECO:0000313" key="10">
    <source>
        <dbReference type="Proteomes" id="UP001598201"/>
    </source>
</evidence>
<dbReference type="EMBL" id="CP002506">
    <property type="protein sequence ID" value="ADW76429.1"/>
    <property type="molecule type" value="Genomic_DNA"/>
</dbReference>
<dbReference type="AlphaFoldDB" id="A0A0H3FH30"/>
<evidence type="ECO:0000259" key="6">
    <source>
        <dbReference type="PROSITE" id="PS51918"/>
    </source>
</evidence>
<reference evidence="9" key="1">
    <citation type="submission" date="2011-01" db="EMBL/GenBank/DDBJ databases">
        <title>Complete sequence of plasmid1 of Rahnella sp. Y9602.</title>
        <authorList>
            <consortium name="US DOE Joint Genome Institute"/>
            <person name="Lucas S."/>
            <person name="Copeland A."/>
            <person name="Lapidus A."/>
            <person name="Cheng J.-F."/>
            <person name="Goodwin L."/>
            <person name="Pitluck S."/>
            <person name="Lu M."/>
            <person name="Detter J.C."/>
            <person name="Han C."/>
            <person name="Tapia R."/>
            <person name="Land M."/>
            <person name="Hauser L."/>
            <person name="Kyrpides N."/>
            <person name="Ivanova N."/>
            <person name="Ovchinnikova G."/>
            <person name="Pagani I."/>
            <person name="Sobecky P.A."/>
            <person name="Martinez R.J."/>
            <person name="Woyke T."/>
        </authorList>
    </citation>
    <scope>NUCLEOTIDE SEQUENCE [LARGE SCALE GENOMIC DNA]</scope>
    <source>
        <strain evidence="9">Y9602</strain>
        <plasmid evidence="9">pRAHAQ01</plasmid>
    </source>
</reference>
<dbReference type="OrthoDB" id="9808022at2"/>
<dbReference type="SFLD" id="SFLDS00029">
    <property type="entry name" value="Radical_SAM"/>
    <property type="match status" value="1"/>
</dbReference>
<name>A0A0H3FH30_RAHSY</name>
<sequence>MSLDLSRFYAADQGLPFPDRRAVMPWRPQQPVAPQDVPAQWQALCMRTLAANKRLVYLHIPFCATHCTFCGFYQNKLEAQATEQYCDYLIREIEQEAGSPLHQSAPVHAVYFGGGTPTALSAKQLHRIITTLRRSLPLAPDCEITVEGRILNFDDERIDACLDAGANRFSIGIQTFDTRIRQRMGRRADRDEAISFLRKLGERDRAAVVCDLMFGLPEQTPESWREDLQIIRDLPLDGVDLYALNLLPSTPLGKAVGNKRTTLPDVSMRRDFYLEGEAFLARDAWHQISNSHWARNTRERNLYNLLIKKGADCLAFGSGAGGNLDGQSYMTARSLEAYYQQLDAGSKPIMMMTASTTREHRWRLDLQGGIEAGRYDLSRIVEDPFPLEPLLQQWQQCGLMNSEGPRFNLTPAGRFWASNMLQALQTLIPQLTLRNDAHAHG</sequence>
<dbReference type="SFLD" id="SFLDF00311">
    <property type="entry name" value="heme_degradation_proteins_(Hut"/>
    <property type="match status" value="1"/>
</dbReference>
<dbReference type="NCBIfam" id="TIGR04107">
    <property type="entry name" value="rSAM_HutW"/>
    <property type="match status" value="1"/>
</dbReference>
<evidence type="ECO:0000313" key="7">
    <source>
        <dbReference type="EMBL" id="ADW76429.1"/>
    </source>
</evidence>
<dbReference type="HOGENOM" id="CLU_027579_4_0_6"/>
<dbReference type="SFLD" id="SFLDG01082">
    <property type="entry name" value="B12-binding_domain_containing"/>
    <property type="match status" value="1"/>
</dbReference>
<protein>
    <submittedName>
        <fullName evidence="8">Heme anaerobic degradation radical SAM methyltransferase ChuW/HutW</fullName>
    </submittedName>
    <submittedName>
        <fullName evidence="7">Radical SAM domain protein</fullName>
    </submittedName>
</protein>
<dbReference type="KEGG" id="rah:Rahaq_4850"/>
<dbReference type="PROSITE" id="PS51918">
    <property type="entry name" value="RADICAL_SAM"/>
    <property type="match status" value="1"/>
</dbReference>
<dbReference type="GO" id="GO:0051539">
    <property type="term" value="F:4 iron, 4 sulfur cluster binding"/>
    <property type="evidence" value="ECO:0007669"/>
    <property type="project" value="TreeGrafter"/>
</dbReference>
<dbReference type="Gene3D" id="3.20.20.70">
    <property type="entry name" value="Aldolase class I"/>
    <property type="match status" value="1"/>
</dbReference>
<dbReference type="GO" id="GO:0006779">
    <property type="term" value="P:porphyrin-containing compound biosynthetic process"/>
    <property type="evidence" value="ECO:0007669"/>
    <property type="project" value="TreeGrafter"/>
</dbReference>
<dbReference type="RefSeq" id="WP_013578110.1">
    <property type="nucleotide sequence ID" value="NC_015062.1"/>
</dbReference>
<evidence type="ECO:0000256" key="5">
    <source>
        <dbReference type="ARBA" id="ARBA00023014"/>
    </source>
</evidence>
<reference evidence="8 10" key="3">
    <citation type="submission" date="2024-09" db="EMBL/GenBank/DDBJ databases">
        <title>Genomes of Rahnella.</title>
        <authorList>
            <person name="Mnguni F.C."/>
            <person name="Shin G.Y."/>
            <person name="Coutinho T."/>
        </authorList>
    </citation>
    <scope>NUCLEOTIDE SEQUENCE [LARGE SCALE GENOMIC DNA]</scope>
    <source>
        <strain evidence="8 10">20WA0057</strain>
    </source>
</reference>
<evidence type="ECO:0000256" key="4">
    <source>
        <dbReference type="ARBA" id="ARBA00023004"/>
    </source>
</evidence>
<evidence type="ECO:0000256" key="1">
    <source>
        <dbReference type="ARBA" id="ARBA00001966"/>
    </source>
</evidence>
<dbReference type="InterPro" id="IPR058240">
    <property type="entry name" value="rSAM_sf"/>
</dbReference>
<evidence type="ECO:0000313" key="8">
    <source>
        <dbReference type="EMBL" id="MFD3226315.1"/>
    </source>
</evidence>
<dbReference type="EMBL" id="JBHUCJ010000081">
    <property type="protein sequence ID" value="MFD3226315.1"/>
    <property type="molecule type" value="Genomic_DNA"/>
</dbReference>
<geneLocation type="plasmid" evidence="7 9">
    <name>pRAHAQ01</name>
</geneLocation>
<dbReference type="eggNOG" id="COG0635">
    <property type="taxonomic scope" value="Bacteria"/>
</dbReference>
<proteinExistence type="predicted"/>
<accession>A0A0H3FH30</accession>
<evidence type="ECO:0000256" key="2">
    <source>
        <dbReference type="ARBA" id="ARBA00022691"/>
    </source>
</evidence>
<dbReference type="CDD" id="cd01335">
    <property type="entry name" value="Radical_SAM"/>
    <property type="match status" value="1"/>
</dbReference>
<evidence type="ECO:0000313" key="9">
    <source>
        <dbReference type="Proteomes" id="UP000007257"/>
    </source>
</evidence>
<dbReference type="InterPro" id="IPR026332">
    <property type="entry name" value="HutW"/>
</dbReference>
<keyword evidence="5" id="KW-0411">Iron-sulfur</keyword>
<dbReference type="GO" id="GO:0008168">
    <property type="term" value="F:methyltransferase activity"/>
    <property type="evidence" value="ECO:0007669"/>
    <property type="project" value="UniProtKB-KW"/>
</dbReference>
<dbReference type="InterPro" id="IPR006638">
    <property type="entry name" value="Elp3/MiaA/NifB-like_rSAM"/>
</dbReference>
<dbReference type="Proteomes" id="UP001598201">
    <property type="component" value="Unassembled WGS sequence"/>
</dbReference>
<dbReference type="SUPFAM" id="SSF102114">
    <property type="entry name" value="Radical SAM enzymes"/>
    <property type="match status" value="1"/>
</dbReference>
<comment type="cofactor">
    <cofactor evidence="1">
        <name>[4Fe-4S] cluster</name>
        <dbReference type="ChEBI" id="CHEBI:49883"/>
    </cofactor>
</comment>
<dbReference type="Proteomes" id="UP000007257">
    <property type="component" value="Plasmid pRAHAQ01"/>
</dbReference>
<keyword evidence="8" id="KW-0808">Transferase</keyword>
<dbReference type="InterPro" id="IPR007197">
    <property type="entry name" value="rSAM"/>
</dbReference>
<dbReference type="InterPro" id="IPR013785">
    <property type="entry name" value="Aldolase_TIM"/>
</dbReference>
<dbReference type="GO" id="GO:0046872">
    <property type="term" value="F:metal ion binding"/>
    <property type="evidence" value="ECO:0007669"/>
    <property type="project" value="UniProtKB-KW"/>
</dbReference>
<keyword evidence="4" id="KW-0408">Iron</keyword>
<keyword evidence="2" id="KW-0949">S-adenosyl-L-methionine</keyword>
<dbReference type="GO" id="GO:0032259">
    <property type="term" value="P:methylation"/>
    <property type="evidence" value="ECO:0007669"/>
    <property type="project" value="UniProtKB-KW"/>
</dbReference>
<dbReference type="GO" id="GO:0005737">
    <property type="term" value="C:cytoplasm"/>
    <property type="evidence" value="ECO:0007669"/>
    <property type="project" value="TreeGrafter"/>
</dbReference>
<reference evidence="7 9" key="2">
    <citation type="journal article" date="2012" name="J. Bacteriol.">
        <title>Complete Genome Sequence of Rahnella sp. Strain Y9602, a Gammaproteobacterium Isolate from Metal- and Radionuclide-Contaminated Soil.</title>
        <authorList>
            <person name="Martinez R.J."/>
            <person name="Bruce D."/>
            <person name="Detter C."/>
            <person name="Goodwin L.A."/>
            <person name="Han J."/>
            <person name="Han C.S."/>
            <person name="Held B."/>
            <person name="Land M.L."/>
            <person name="Mikhailova N."/>
            <person name="Nolan M."/>
            <person name="Pennacchio L."/>
            <person name="Pitluck S."/>
            <person name="Tapia R."/>
            <person name="Woyke T."/>
            <person name="Sobecky P.A."/>
        </authorList>
    </citation>
    <scope>NUCLEOTIDE SEQUENCE [LARGE SCALE GENOMIC DNA]</scope>
    <source>
        <strain evidence="7 9">Y9602</strain>
        <plasmid evidence="7 9">pRAHAQ01</plasmid>
    </source>
</reference>
<dbReference type="InterPro" id="IPR034505">
    <property type="entry name" value="Coproporphyrinogen-III_oxidase"/>
</dbReference>
<dbReference type="SMART" id="SM00729">
    <property type="entry name" value="Elp3"/>
    <property type="match status" value="1"/>
</dbReference>
<dbReference type="Pfam" id="PF04055">
    <property type="entry name" value="Radical_SAM"/>
    <property type="match status" value="1"/>
</dbReference>
<keyword evidence="7" id="KW-0614">Plasmid</keyword>
<dbReference type="PANTHER" id="PTHR13932:SF9">
    <property type="entry name" value="COPROPORPHYRINOGEN III OXIDASE"/>
    <property type="match status" value="1"/>
</dbReference>
<organism evidence="7 9">
    <name type="scientific">Rahnella sp. (strain Y9602)</name>
    <dbReference type="NCBI Taxonomy" id="2703885"/>
    <lineage>
        <taxon>Bacteria</taxon>
        <taxon>Pseudomonadati</taxon>
        <taxon>Pseudomonadota</taxon>
        <taxon>Gammaproteobacteria</taxon>
        <taxon>Enterobacterales</taxon>
        <taxon>Yersiniaceae</taxon>
        <taxon>Rahnella</taxon>
    </lineage>
</organism>
<dbReference type="PANTHER" id="PTHR13932">
    <property type="entry name" value="COPROPORPHYRINIGEN III OXIDASE"/>
    <property type="match status" value="1"/>
</dbReference>
<keyword evidence="10" id="KW-1185">Reference proteome</keyword>
<dbReference type="SFLD" id="SFLDG01065">
    <property type="entry name" value="anaerobic_coproporphyrinogen-I"/>
    <property type="match status" value="1"/>
</dbReference>
<keyword evidence="3" id="KW-0479">Metal-binding</keyword>
<feature type="domain" description="Radical SAM core" evidence="6">
    <location>
        <begin position="48"/>
        <end position="295"/>
    </location>
</feature>
<evidence type="ECO:0000256" key="3">
    <source>
        <dbReference type="ARBA" id="ARBA00022723"/>
    </source>
</evidence>
<gene>
    <name evidence="8" type="primary">hutW</name>
    <name evidence="7" type="ordered locus">Rahaq_4850</name>
    <name evidence="8" type="ORF">ACFPK4_22510</name>
</gene>